<sequence length="1517" mass="169384">VCTTLAMKLKHILGENDIKPDEEITNNNTSNKLIDKYVKNMREDEVLLKTLHQLILDSSDENSNLDKEMARKCVDKLRADLSGKEPTLDLSQDLISRVSKNEHLIRSLVDIVSENNVPKKEIKVLEMNTAGGGALMAHEVDAYLASAALYPIDVGYSVAVRALNTVPDSFRSGRAFKLMEWSPEESPFPSDISPKDLVIARDSEDLWPLDMESHLQEVHDVLVEQGFLMAVFRTRVTPPELMLAQLLDLKTPPGADRLAKRVDDYTAEAHKMGFRLVGRKDDSVNSAALLFRKVTDKGLPDKHRVINIDTNCEKWFDVLREKLVACKDNDEKLPLWLVGTGGGGDGQTSPDTAINGIIGLVNCLRLEPGGDCIRCLFDSESTKSEIDIRHKPYADILAMDLAVNVLSGGGRVGTYRHLTLHRDYDRFASNNYFLNVTQNKDLSSLQWFDSRQLVSPIGPTYDLSNNKINNVRCDVYCAGLNFRDVMFATGRIAAGPQSLFMDCLIGFEFAGRRADNGERVCGFTLSRSFATEATTNDRMVSHIPDHWSMEEAVTVLSTYSTVWYGLIKRANLMKGERILIHSGAGGVGQAAISICQYYECDIYCTVGTDDKKRFLMAEYGVPESRIYSSRDIQFKYAIKQATGGKGVNLVLNSLTGDKLEASYDVIADCGRFVEIGKYDLQMNKQLGMFTFLRDVAFIGVSVDMKLYLENGFTDEFFEWMHRNSRNGCVRPINRTVFPAAEAEKAFRYMTTGKHIGKILLRMRDEEQPVLPVLRSGAVAPAGQLTVTGKTYFDPNKSYVIVGGLGGFGVELAHWMITLGARRLVLVSRSGARHDYQKFVIRRLEAFGQRLKWFDSRVTVSTADCRTTAGARQLLAEASALGPVGGVFHLALVLNDCLIENQTYDKFAETVESKTQCCAELDAASRALPVPLDYFVVFSSVSCGKGNAGQSNYGYGNSVCERICERRRAQGLAAQAIQWGPIDDVGVIADSDKFSTFSGVVKQRINSCLEILDKLLQSDHPIVSCVVRAKRQLQSGTREARIVAQIWMALGIDPNTTPDHLTLGEIGMESMFAVEFQQGLERDYDIKLTLNDIKNITIRNMKDFEAGRVEVFKQLAKDIREARDKLSKIKFIIPIETHTRLNAVKTGKPVYFLPPLEGIFASLEVLAEKIDRPVIGLNWTADVDGLRDLKSITDYYIRLLDSLQPSGGYDVVGHFYGALLAVKMLRRKSAHLSRSPITTYPSGGYDVVGHFYGALLAVKMLRRKSAHLNKTVIIDMLSETQMTDEMVSDEYLVELITKFISKDLPQVVKDKLLRDMRTTGGDVSAKLSKLSAELREFVGKGLVSKNLDDILKNSFFRAKLFTGYRLKMKNKLKQKALNLGKKFLQMNGKLLIIKPNVEKPKETKDGKQSTATADPDIDGQIDRIKDSYFLPEKTIGQNREQHYRRHPKPNNSYQKANDRQFPSYLKETDYNAGNDSPGVGASVGQFRGYVFGVGLSCGSRLRTGFGRQLIAGKDDHIW</sequence>
<dbReference type="Gene3D" id="3.90.180.10">
    <property type="entry name" value="Medium-chain alcohol dehydrogenases, catalytic domain"/>
    <property type="match status" value="1"/>
</dbReference>
<evidence type="ECO:0000256" key="6">
    <source>
        <dbReference type="ARBA" id="ARBA00022832"/>
    </source>
</evidence>
<dbReference type="Gene3D" id="3.40.50.720">
    <property type="entry name" value="NAD(P)-binding Rossmann-like Domain"/>
    <property type="match status" value="1"/>
</dbReference>
<dbReference type="InterPro" id="IPR057326">
    <property type="entry name" value="KR_dom"/>
</dbReference>
<keyword evidence="16" id="KW-1185">Reference proteome</keyword>
<feature type="domain" description="Ketoreductase" evidence="13">
    <location>
        <begin position="796"/>
        <end position="984"/>
    </location>
</feature>
<evidence type="ECO:0000256" key="10">
    <source>
        <dbReference type="ARBA" id="ARBA00023160"/>
    </source>
</evidence>
<evidence type="ECO:0000259" key="14">
    <source>
        <dbReference type="SMART" id="SM00829"/>
    </source>
</evidence>
<dbReference type="GO" id="GO:0006633">
    <property type="term" value="P:fatty acid biosynthetic process"/>
    <property type="evidence" value="ECO:0007669"/>
    <property type="project" value="UniProtKB-KW"/>
</dbReference>
<dbReference type="GO" id="GO:0004312">
    <property type="term" value="F:fatty acid synthase activity"/>
    <property type="evidence" value="ECO:0007669"/>
    <property type="project" value="TreeGrafter"/>
</dbReference>
<dbReference type="InterPro" id="IPR011032">
    <property type="entry name" value="GroES-like_sf"/>
</dbReference>
<keyword evidence="3" id="KW-0444">Lipid biosynthesis</keyword>
<dbReference type="Pfam" id="PF13602">
    <property type="entry name" value="ADH_zinc_N_2"/>
    <property type="match status" value="1"/>
</dbReference>
<gene>
    <name evidence="15" type="ORF">OSB1V03_LOCUS1525</name>
</gene>
<reference evidence="15" key="1">
    <citation type="submission" date="2020-11" db="EMBL/GenBank/DDBJ databases">
        <authorList>
            <person name="Tran Van P."/>
        </authorList>
    </citation>
    <scope>NUCLEOTIDE SEQUENCE</scope>
</reference>
<dbReference type="InterPro" id="IPR036291">
    <property type="entry name" value="NAD(P)-bd_dom_sf"/>
</dbReference>
<feature type="domain" description="Enoyl reductase (ER)" evidence="14">
    <location>
        <begin position="440"/>
        <end position="760"/>
    </location>
</feature>
<dbReference type="EC" id="3.1.2.14" evidence="1"/>
<evidence type="ECO:0000256" key="1">
    <source>
        <dbReference type="ARBA" id="ARBA00012480"/>
    </source>
</evidence>
<keyword evidence="7" id="KW-0521">NADP</keyword>
<name>A0A7R9KFY5_9ACAR</name>
<evidence type="ECO:0000256" key="8">
    <source>
        <dbReference type="ARBA" id="ARBA00023002"/>
    </source>
</evidence>
<dbReference type="GO" id="GO:0016297">
    <property type="term" value="F:fatty acyl-[ACP] hydrolase activity"/>
    <property type="evidence" value="ECO:0007669"/>
    <property type="project" value="UniProtKB-EC"/>
</dbReference>
<dbReference type="SUPFAM" id="SSF51735">
    <property type="entry name" value="NAD(P)-binding Rossmann-fold domains"/>
    <property type="match status" value="2"/>
</dbReference>
<dbReference type="Pfam" id="PF08659">
    <property type="entry name" value="KR"/>
    <property type="match status" value="1"/>
</dbReference>
<dbReference type="GO" id="GO:0016491">
    <property type="term" value="F:oxidoreductase activity"/>
    <property type="evidence" value="ECO:0007669"/>
    <property type="project" value="UniProtKB-KW"/>
</dbReference>
<dbReference type="Gene3D" id="3.40.50.1820">
    <property type="entry name" value="alpha/beta hydrolase"/>
    <property type="match status" value="1"/>
</dbReference>
<keyword evidence="8" id="KW-0560">Oxidoreductase</keyword>
<evidence type="ECO:0000313" key="15">
    <source>
        <dbReference type="EMBL" id="CAD7621048.1"/>
    </source>
</evidence>
<keyword evidence="9" id="KW-0443">Lipid metabolism</keyword>
<dbReference type="InterPro" id="IPR036736">
    <property type="entry name" value="ACP-like_sf"/>
</dbReference>
<dbReference type="CDD" id="cd08954">
    <property type="entry name" value="KR_1_FAS_SDR_x"/>
    <property type="match status" value="1"/>
</dbReference>
<accession>A0A7R9KFY5</accession>
<feature type="non-terminal residue" evidence="15">
    <location>
        <position position="1517"/>
    </location>
</feature>
<dbReference type="Gene3D" id="3.40.50.150">
    <property type="entry name" value="Vaccinia Virus protein VP39"/>
    <property type="match status" value="1"/>
</dbReference>
<evidence type="ECO:0000256" key="9">
    <source>
        <dbReference type="ARBA" id="ARBA00023098"/>
    </source>
</evidence>
<keyword evidence="10" id="KW-0275">Fatty acid biosynthesis</keyword>
<evidence type="ECO:0000256" key="12">
    <source>
        <dbReference type="SAM" id="MobiDB-lite"/>
    </source>
</evidence>
<dbReference type="SUPFAM" id="SSF53474">
    <property type="entry name" value="alpha/beta-Hydrolases"/>
    <property type="match status" value="1"/>
</dbReference>
<dbReference type="Gene3D" id="1.10.1200.10">
    <property type="entry name" value="ACP-like"/>
    <property type="match status" value="1"/>
</dbReference>
<organism evidence="15">
    <name type="scientific">Medioppia subpectinata</name>
    <dbReference type="NCBI Taxonomy" id="1979941"/>
    <lineage>
        <taxon>Eukaryota</taxon>
        <taxon>Metazoa</taxon>
        <taxon>Ecdysozoa</taxon>
        <taxon>Arthropoda</taxon>
        <taxon>Chelicerata</taxon>
        <taxon>Arachnida</taxon>
        <taxon>Acari</taxon>
        <taxon>Acariformes</taxon>
        <taxon>Sarcoptiformes</taxon>
        <taxon>Oribatida</taxon>
        <taxon>Brachypylina</taxon>
        <taxon>Oppioidea</taxon>
        <taxon>Oppiidae</taxon>
        <taxon>Medioppia</taxon>
    </lineage>
</organism>
<dbReference type="FunFam" id="3.40.50.720:FF:000209">
    <property type="entry name" value="Polyketide synthase Pks12"/>
    <property type="match status" value="1"/>
</dbReference>
<dbReference type="SUPFAM" id="SSF50129">
    <property type="entry name" value="GroES-like"/>
    <property type="match status" value="1"/>
</dbReference>
<evidence type="ECO:0000256" key="4">
    <source>
        <dbReference type="ARBA" id="ARBA00022553"/>
    </source>
</evidence>
<dbReference type="InterPro" id="IPR001031">
    <property type="entry name" value="Thioesterase"/>
</dbReference>
<evidence type="ECO:0000256" key="5">
    <source>
        <dbReference type="ARBA" id="ARBA00022679"/>
    </source>
</evidence>
<dbReference type="EMBL" id="CAJPIZ010000455">
    <property type="protein sequence ID" value="CAG2101478.1"/>
    <property type="molecule type" value="Genomic_DNA"/>
</dbReference>
<keyword evidence="6" id="KW-0276">Fatty acid metabolism</keyword>
<dbReference type="Proteomes" id="UP000759131">
    <property type="component" value="Unassembled WGS sequence"/>
</dbReference>
<keyword evidence="5" id="KW-0808">Transferase</keyword>
<dbReference type="Pfam" id="PF21149">
    <property type="entry name" value="FAS_pseudo-KR"/>
    <property type="match status" value="1"/>
</dbReference>
<evidence type="ECO:0000256" key="11">
    <source>
        <dbReference type="ARBA" id="ARBA00023268"/>
    </source>
</evidence>
<feature type="region of interest" description="Disordered" evidence="12">
    <location>
        <begin position="1434"/>
        <end position="1456"/>
    </location>
</feature>
<dbReference type="InterPro" id="IPR020843">
    <property type="entry name" value="ER"/>
</dbReference>
<dbReference type="InterPro" id="IPR050091">
    <property type="entry name" value="PKS_NRPS_Biosynth_Enz"/>
</dbReference>
<evidence type="ECO:0000313" key="16">
    <source>
        <dbReference type="Proteomes" id="UP000759131"/>
    </source>
</evidence>
<dbReference type="CDD" id="cd05195">
    <property type="entry name" value="enoyl_red"/>
    <property type="match status" value="1"/>
</dbReference>
<feature type="compositionally biased region" description="Basic and acidic residues" evidence="12">
    <location>
        <begin position="1395"/>
        <end position="1406"/>
    </location>
</feature>
<evidence type="ECO:0000256" key="7">
    <source>
        <dbReference type="ARBA" id="ARBA00022857"/>
    </source>
</evidence>
<evidence type="ECO:0000256" key="3">
    <source>
        <dbReference type="ARBA" id="ARBA00022516"/>
    </source>
</evidence>
<dbReference type="SMART" id="SM00822">
    <property type="entry name" value="PKS_KR"/>
    <property type="match status" value="1"/>
</dbReference>
<keyword evidence="2" id="KW-0596">Phosphopantetheine</keyword>
<evidence type="ECO:0000256" key="2">
    <source>
        <dbReference type="ARBA" id="ARBA00022450"/>
    </source>
</evidence>
<dbReference type="SUPFAM" id="SSF47336">
    <property type="entry name" value="ACP-like"/>
    <property type="match status" value="1"/>
</dbReference>
<dbReference type="InterPro" id="IPR029063">
    <property type="entry name" value="SAM-dependent_MTases_sf"/>
</dbReference>
<protein>
    <recommendedName>
        <fullName evidence="1">oleoyl-[acyl-carrier-protein] hydrolase</fullName>
        <ecNumber evidence="1">3.1.2.14</ecNumber>
    </recommendedName>
</protein>
<dbReference type="Pfam" id="PF00975">
    <property type="entry name" value="Thioesterase"/>
    <property type="match status" value="1"/>
</dbReference>
<dbReference type="PANTHER" id="PTHR43775:SF7">
    <property type="entry name" value="FATTY ACID SYNTHASE"/>
    <property type="match status" value="1"/>
</dbReference>
<keyword evidence="11" id="KW-0511">Multifunctional enzyme</keyword>
<dbReference type="InterPro" id="IPR049391">
    <property type="entry name" value="FAS_pseudo-KR"/>
</dbReference>
<evidence type="ECO:0000259" key="13">
    <source>
        <dbReference type="SMART" id="SM00822"/>
    </source>
</evidence>
<feature type="region of interest" description="Disordered" evidence="12">
    <location>
        <begin position="1394"/>
        <end position="1416"/>
    </location>
</feature>
<dbReference type="InterPro" id="IPR013968">
    <property type="entry name" value="PKS_KR"/>
</dbReference>
<dbReference type="InterPro" id="IPR029058">
    <property type="entry name" value="AB_hydrolase_fold"/>
</dbReference>
<dbReference type="EMBL" id="OC855030">
    <property type="protein sequence ID" value="CAD7621048.1"/>
    <property type="molecule type" value="Genomic_DNA"/>
</dbReference>
<proteinExistence type="predicted"/>
<dbReference type="PANTHER" id="PTHR43775">
    <property type="entry name" value="FATTY ACID SYNTHASE"/>
    <property type="match status" value="1"/>
</dbReference>
<dbReference type="OrthoDB" id="329835at2759"/>
<dbReference type="SMART" id="SM00829">
    <property type="entry name" value="PKS_ER"/>
    <property type="match status" value="1"/>
</dbReference>
<keyword evidence="4" id="KW-0597">Phosphoprotein</keyword>